<evidence type="ECO:0000256" key="1">
    <source>
        <dbReference type="SAM" id="MobiDB-lite"/>
    </source>
</evidence>
<name>A0ABV5KAK4_9ACTN</name>
<comment type="caution">
    <text evidence="3">The sequence shown here is derived from an EMBL/GenBank/DDBJ whole genome shotgun (WGS) entry which is preliminary data.</text>
</comment>
<accession>A0ABV5KAK4</accession>
<gene>
    <name evidence="3" type="ORF">ACFFRI_08720</name>
</gene>
<dbReference type="EMBL" id="JBHMDG010000011">
    <property type="protein sequence ID" value="MFB9313123.1"/>
    <property type="molecule type" value="Genomic_DNA"/>
</dbReference>
<evidence type="ECO:0000313" key="4">
    <source>
        <dbReference type="Proteomes" id="UP001589750"/>
    </source>
</evidence>
<keyword evidence="4" id="KW-1185">Reference proteome</keyword>
<keyword evidence="2" id="KW-1133">Transmembrane helix</keyword>
<organism evidence="3 4">
    <name type="scientific">Nocardioides plantarum</name>
    <dbReference type="NCBI Taxonomy" id="29299"/>
    <lineage>
        <taxon>Bacteria</taxon>
        <taxon>Bacillati</taxon>
        <taxon>Actinomycetota</taxon>
        <taxon>Actinomycetes</taxon>
        <taxon>Propionibacteriales</taxon>
        <taxon>Nocardioidaceae</taxon>
        <taxon>Nocardioides</taxon>
    </lineage>
</organism>
<sequence length="267" mass="27708">MSDPQIRAYVDDLAERVPHVEPPLVGVLAAGRAAVVRRRRRRGMALVVGAAVAVAAVVVGHGLVVPDGPGDGRAAARVPESDRPEPPAGMKFVGANGIVIAVPDTWTQVEADECDPFLPDRTYVLQGRAGTGDGPVDYEALAEACNARRTEPARGSAEPTPRGSSPFPDESLTVSTGSSDMAFLIMGDGPDPTPVASTSNGLDLYSYVDCAQGQCQGLWSIGDDHVGFAAQVDPVGGKALLEAMGRSIRRLPAGWTTSEVDGTVVPS</sequence>
<feature type="transmembrane region" description="Helical" evidence="2">
    <location>
        <begin position="44"/>
        <end position="64"/>
    </location>
</feature>
<evidence type="ECO:0000313" key="3">
    <source>
        <dbReference type="EMBL" id="MFB9313123.1"/>
    </source>
</evidence>
<feature type="region of interest" description="Disordered" evidence="1">
    <location>
        <begin position="68"/>
        <end position="89"/>
    </location>
</feature>
<keyword evidence="2" id="KW-0812">Transmembrane</keyword>
<proteinExistence type="predicted"/>
<dbReference type="RefSeq" id="WP_140011280.1">
    <property type="nucleotide sequence ID" value="NZ_JBHMDG010000011.1"/>
</dbReference>
<keyword evidence="2" id="KW-0472">Membrane</keyword>
<dbReference type="Proteomes" id="UP001589750">
    <property type="component" value="Unassembled WGS sequence"/>
</dbReference>
<protein>
    <submittedName>
        <fullName evidence="3">Uncharacterized protein</fullName>
    </submittedName>
</protein>
<evidence type="ECO:0000256" key="2">
    <source>
        <dbReference type="SAM" id="Phobius"/>
    </source>
</evidence>
<reference evidence="3 4" key="1">
    <citation type="submission" date="2024-09" db="EMBL/GenBank/DDBJ databases">
        <authorList>
            <person name="Sun Q."/>
            <person name="Mori K."/>
        </authorList>
    </citation>
    <scope>NUCLEOTIDE SEQUENCE [LARGE SCALE GENOMIC DNA]</scope>
    <source>
        <strain evidence="3 4">JCM 9626</strain>
    </source>
</reference>
<feature type="region of interest" description="Disordered" evidence="1">
    <location>
        <begin position="148"/>
        <end position="173"/>
    </location>
</feature>